<keyword evidence="1" id="KW-0808">Transferase</keyword>
<name>A0ACC7NSD5_9BACL</name>
<dbReference type="EMBL" id="JBJURJ010000002">
    <property type="protein sequence ID" value="MFM9327330.1"/>
    <property type="molecule type" value="Genomic_DNA"/>
</dbReference>
<keyword evidence="1" id="KW-0328">Glycosyltransferase</keyword>
<dbReference type="Proteomes" id="UP001631969">
    <property type="component" value="Unassembled WGS sequence"/>
</dbReference>
<gene>
    <name evidence="1" type="ORF">ACI1P1_03355</name>
</gene>
<protein>
    <submittedName>
        <fullName evidence="1">Anthranilate phosphoribosyltransferase</fullName>
    </submittedName>
</protein>
<comment type="caution">
    <text evidence="1">The sequence shown here is derived from an EMBL/GenBank/DDBJ whole genome shotgun (WGS) entry which is preliminary data.</text>
</comment>
<accession>A0ACC7NSD5</accession>
<proteinExistence type="predicted"/>
<organism evidence="1 2">
    <name type="scientific">Paenibacillus mesotrionivorans</name>
    <dbReference type="NCBI Taxonomy" id="3160968"/>
    <lineage>
        <taxon>Bacteria</taxon>
        <taxon>Bacillati</taxon>
        <taxon>Bacillota</taxon>
        <taxon>Bacilli</taxon>
        <taxon>Bacillales</taxon>
        <taxon>Paenibacillaceae</taxon>
        <taxon>Paenibacillus</taxon>
    </lineage>
</organism>
<evidence type="ECO:0000313" key="1">
    <source>
        <dbReference type="EMBL" id="MFM9327330.1"/>
    </source>
</evidence>
<sequence length="355" mass="38652">MKQWIKAVGTTKKEARNLTYDEAVAAAHAIARGESTEAQTAAFLTAVRMKGETTEEVTAFVDVFRRYSLPYASFSESLNCAGAYAPRQILPVTLPVSLLMASVGFAQVLHGSGGAVTGHGATLGGLLQGLGIQTDLAASDWEAVFAAVKIGYIRTDRMCPALGGIRRFQEEVGLDTFMGQVERILNPVHSHQMLIGAGQRFSVESLVEILPKAGIKKAFIVQGMEGSEDLSIAKSSTIRIISADTDETAILEPSTFGFSGYVLEPASPGRQLELLERLIQGDDAPEIMNEREHVIYNAGLRLYWNEKVSTYEEGFQLARELYARKEAWKVLKKWRDLAAGYTPESSRSKNEAAGA</sequence>
<reference evidence="1" key="1">
    <citation type="submission" date="2024-12" db="EMBL/GenBank/DDBJ databases">
        <authorList>
            <person name="Wu N."/>
        </authorList>
    </citation>
    <scope>NUCLEOTIDE SEQUENCE</scope>
    <source>
        <strain evidence="1">P15</strain>
    </source>
</reference>
<keyword evidence="2" id="KW-1185">Reference proteome</keyword>
<evidence type="ECO:0000313" key="2">
    <source>
        <dbReference type="Proteomes" id="UP001631969"/>
    </source>
</evidence>